<dbReference type="PANTHER" id="PTHR43685">
    <property type="entry name" value="GLYCOSYLTRANSFERASE"/>
    <property type="match status" value="1"/>
</dbReference>
<name>A0A6G3XRS1_9ACTN</name>
<keyword evidence="1" id="KW-0808">Transferase</keyword>
<dbReference type="EMBL" id="JAAGMN010008501">
    <property type="protein sequence ID" value="NEE20354.1"/>
    <property type="molecule type" value="Genomic_DNA"/>
</dbReference>
<feature type="non-terminal residue" evidence="1">
    <location>
        <position position="1"/>
    </location>
</feature>
<dbReference type="Pfam" id="PF13641">
    <property type="entry name" value="Glyco_tranf_2_3"/>
    <property type="match status" value="1"/>
</dbReference>
<evidence type="ECO:0000313" key="1">
    <source>
        <dbReference type="EMBL" id="NEE20354.1"/>
    </source>
</evidence>
<accession>A0A6G3XRS1</accession>
<feature type="non-terminal residue" evidence="1">
    <location>
        <position position="247"/>
    </location>
</feature>
<dbReference type="InterPro" id="IPR029044">
    <property type="entry name" value="Nucleotide-diphossugar_trans"/>
</dbReference>
<dbReference type="Gene3D" id="3.90.550.10">
    <property type="entry name" value="Spore Coat Polysaccharide Biosynthesis Protein SpsA, Chain A"/>
    <property type="match status" value="1"/>
</dbReference>
<dbReference type="InterPro" id="IPR050834">
    <property type="entry name" value="Glycosyltransf_2"/>
</dbReference>
<gene>
    <name evidence="1" type="ORF">G3M58_79590</name>
</gene>
<organism evidence="1">
    <name type="scientific">Streptomyces sp. SID7499</name>
    <dbReference type="NCBI Taxonomy" id="2706086"/>
    <lineage>
        <taxon>Bacteria</taxon>
        <taxon>Bacillati</taxon>
        <taxon>Actinomycetota</taxon>
        <taxon>Actinomycetes</taxon>
        <taxon>Kitasatosporales</taxon>
        <taxon>Streptomycetaceae</taxon>
        <taxon>Streptomyces</taxon>
    </lineage>
</organism>
<protein>
    <submittedName>
        <fullName evidence="1">Glycosyltransferase family 2 protein</fullName>
    </submittedName>
</protein>
<proteinExistence type="predicted"/>
<reference evidence="1" key="1">
    <citation type="submission" date="2020-01" db="EMBL/GenBank/DDBJ databases">
        <title>Insect and environment-associated Actinomycetes.</title>
        <authorList>
            <person name="Currrie C."/>
            <person name="Chevrette M."/>
            <person name="Carlson C."/>
            <person name="Stubbendieck R."/>
            <person name="Wendt-Pienkowski E."/>
        </authorList>
    </citation>
    <scope>NUCLEOTIDE SEQUENCE</scope>
    <source>
        <strain evidence="1">SID7499</strain>
    </source>
</reference>
<dbReference type="AlphaFoldDB" id="A0A6G3XRS1"/>
<dbReference type="GO" id="GO:0016740">
    <property type="term" value="F:transferase activity"/>
    <property type="evidence" value="ECO:0007669"/>
    <property type="project" value="UniProtKB-KW"/>
</dbReference>
<dbReference type="SUPFAM" id="SSF53448">
    <property type="entry name" value="Nucleotide-diphospho-sugar transferases"/>
    <property type="match status" value="1"/>
</dbReference>
<dbReference type="PANTHER" id="PTHR43685:SF3">
    <property type="entry name" value="SLR2126 PROTEIN"/>
    <property type="match status" value="1"/>
</dbReference>
<sequence>HDGARWLPDVLAGLLGQERPVQNVVAADTGSADDSARLVTEALGDERVLHLARRTSFGTAVDEAARTAGVLTPEDLPYLKRPGGWDPATRSWVDENYDLPELPHGEPVQWLWLLHDDCAPEPDALAEMLRVVDTDKHATIVGPKLRGWYDRKQLLEVGVSIANSGRRWTGLDRREQDQGQHDQVRTVLSVSSAGMLIRRDVYEELGGFDRRLPLMRDDVDLCWRAHLAGHRVLVAPDAVLRHAEASA</sequence>
<comment type="caution">
    <text evidence="1">The sequence shown here is derived from an EMBL/GenBank/DDBJ whole genome shotgun (WGS) entry which is preliminary data.</text>
</comment>